<dbReference type="InterPro" id="IPR000618">
    <property type="entry name" value="Insect_cuticle"/>
</dbReference>
<protein>
    <submittedName>
        <fullName evidence="2">Larval cuticle protein 16/17</fullName>
    </submittedName>
</protein>
<keyword evidence="1" id="KW-0193">Cuticle</keyword>
<sequence length="113" mass="13081">MKLEFSADPELEALRDRDRNAEITSYQNEQTQDGGNVHSFTATNGIERQEEIRLQEVRVINENGDEEFRLVPFYTGEFKFPNPDGTFTTRRYYTDETGIHFEGDDLPVAPQAF</sequence>
<dbReference type="GO" id="GO:0042302">
    <property type="term" value="F:structural constituent of cuticle"/>
    <property type="evidence" value="ECO:0007669"/>
    <property type="project" value="UniProtKB-UniRule"/>
</dbReference>
<dbReference type="OrthoDB" id="6515429at2759"/>
<accession>A0A6A4WW57</accession>
<comment type="caution">
    <text evidence="2">The sequence shown here is derived from an EMBL/GenBank/DDBJ whole genome shotgun (WGS) entry which is preliminary data.</text>
</comment>
<gene>
    <name evidence="2" type="primary">LCP16</name>
    <name evidence="2" type="synonym">17_7</name>
    <name evidence="2" type="ORF">FJT64_017485</name>
</gene>
<evidence type="ECO:0000256" key="1">
    <source>
        <dbReference type="PROSITE-ProRule" id="PRU00497"/>
    </source>
</evidence>
<dbReference type="Proteomes" id="UP000440578">
    <property type="component" value="Unassembled WGS sequence"/>
</dbReference>
<organism evidence="2 3">
    <name type="scientific">Amphibalanus amphitrite</name>
    <name type="common">Striped barnacle</name>
    <name type="synonym">Balanus amphitrite</name>
    <dbReference type="NCBI Taxonomy" id="1232801"/>
    <lineage>
        <taxon>Eukaryota</taxon>
        <taxon>Metazoa</taxon>
        <taxon>Ecdysozoa</taxon>
        <taxon>Arthropoda</taxon>
        <taxon>Crustacea</taxon>
        <taxon>Multicrustacea</taxon>
        <taxon>Cirripedia</taxon>
        <taxon>Thoracica</taxon>
        <taxon>Thoracicalcarea</taxon>
        <taxon>Balanomorpha</taxon>
        <taxon>Balanoidea</taxon>
        <taxon>Balanidae</taxon>
        <taxon>Amphibalaninae</taxon>
        <taxon>Amphibalanus</taxon>
    </lineage>
</organism>
<dbReference type="AlphaFoldDB" id="A0A6A4WW57"/>
<proteinExistence type="predicted"/>
<reference evidence="2 3" key="1">
    <citation type="submission" date="2019-07" db="EMBL/GenBank/DDBJ databases">
        <title>Draft genome assembly of a fouling barnacle, Amphibalanus amphitrite (Darwin, 1854): The first reference genome for Thecostraca.</title>
        <authorList>
            <person name="Kim W."/>
        </authorList>
    </citation>
    <scope>NUCLEOTIDE SEQUENCE [LARGE SCALE GENOMIC DNA]</scope>
    <source>
        <strain evidence="2">SNU_AA5</strain>
        <tissue evidence="2">Soma without cirri and trophi</tissue>
    </source>
</reference>
<evidence type="ECO:0000313" key="2">
    <source>
        <dbReference type="EMBL" id="KAF0311726.1"/>
    </source>
</evidence>
<name>A0A6A4WW57_AMPAM</name>
<evidence type="ECO:0000313" key="3">
    <source>
        <dbReference type="Proteomes" id="UP000440578"/>
    </source>
</evidence>
<dbReference type="PROSITE" id="PS51155">
    <property type="entry name" value="CHIT_BIND_RR_2"/>
    <property type="match status" value="1"/>
</dbReference>
<dbReference type="EMBL" id="VIIS01000219">
    <property type="protein sequence ID" value="KAF0311726.1"/>
    <property type="molecule type" value="Genomic_DNA"/>
</dbReference>
<keyword evidence="3" id="KW-1185">Reference proteome</keyword>